<evidence type="ECO:0000256" key="4">
    <source>
        <dbReference type="ARBA" id="ARBA00022722"/>
    </source>
</evidence>
<sequence length="1038" mass="113221">MLQSLVNRRPVQTPSSHNVSSRTSIHLRQTSDGCMSFISKAACHARVPTDESAILGTHAHDVEGLRKLRVVDLQAQLVSLGLPKSGLKEQLIQRIIDAGRGPPASRSSLEQSLMTADKDAVEPCPEPSSSYADDMVHKENVFGRNKEKEESNATATPKQKEIKSKLQKLLKKGAAKQPHLIQYEPEPTNAQSQLHLTPNVTLQGGASTSVHEASPRAVMPQYNYQEPTRQQGPFTDLQRDTRDSTAGSPNDAYGMDYLPGPSGRRAESSGSPYQLSRGRESALSQKGGGLSKSSAPASRFEPRSDEMSSFSNRQGDLQSLRERNRSSYDSIGGKRRGGGGRGDVQNFVHRLGQAFGTDSPEEGASNERISAKPSSLPRDGSAIRALSHDAGRRHSSNLQTEAGHISKISNGKDEPRIHSNPNISKVPGWGGGNREAVKPSTRPQIVPPRCATAADVQHPSSPQSSHPQEKRGRSWAGHRPPVFFSQGLAQGALPTRVNDEDAHWNILGAPVMQALDSDIERLTTPGVQMQRSSVASSGSSLIRITQPAIRVDHSGHKVEEVDIATCEDLLRKQHLPELPETPKLYRGESYGSDQLDLVWEDKQWFINSNPTALLLTILGTSMFQASKHRAQPSVVLMRAKDVIIFDAGDDTQRQFSRMEHVRASKVHRIFVTSMTADCVAGLPGLLCTISASRESGHEAADIPVHLYGPPGLAEYISMVLKISNTYLEISIIIHEFSMQPIPPESQTPVVVNERARIFRSMMPPDQLNPLGCIDGDISTFMPTRGRAVKSKGVKASGGVLGMDVRMGYLPFPENSPGDPTRRDLSPMALRWSIKLDSAGMITAIPVRSHRPTLAYVFHEPDRSGTLLLDRVEALGVPKGASLGFLKDGRSIVTAEGRLVTPDMVLTEVKPGRKILVMGMCSSCDTLVWHEATHGVDVLIAGGTISSDVAAAVPSVGSQLLAASALGKTAAQIQARHVLLSRFDWRVHGKHVHPYEDPVVKRLVLEVARELEPQHRVTAIHDFWVHVMEKHEGRDWKAD</sequence>
<keyword evidence="7" id="KW-0378">Hydrolase</keyword>
<dbReference type="PANTHER" id="PTHR46018">
    <property type="entry name" value="ZINC PHOSPHODIESTERASE ELAC PROTEIN 1"/>
    <property type="match status" value="1"/>
</dbReference>
<feature type="region of interest" description="Disordered" evidence="9">
    <location>
        <begin position="1"/>
        <end position="25"/>
    </location>
</feature>
<evidence type="ECO:0000256" key="6">
    <source>
        <dbReference type="ARBA" id="ARBA00022759"/>
    </source>
</evidence>
<comment type="subunit">
    <text evidence="2">Homodimer.</text>
</comment>
<dbReference type="Proteomes" id="UP000232323">
    <property type="component" value="Unassembled WGS sequence"/>
</dbReference>
<evidence type="ECO:0000256" key="8">
    <source>
        <dbReference type="ARBA" id="ARBA00022833"/>
    </source>
</evidence>
<proteinExistence type="inferred from homology"/>
<comment type="cofactor">
    <cofactor evidence="1">
        <name>Zn(2+)</name>
        <dbReference type="ChEBI" id="CHEBI:29105"/>
    </cofactor>
</comment>
<dbReference type="OrthoDB" id="527344at2759"/>
<keyword evidence="3" id="KW-0819">tRNA processing</keyword>
<dbReference type="AlphaFoldDB" id="A0A250XDI0"/>
<dbReference type="InterPro" id="IPR003034">
    <property type="entry name" value="SAP_dom"/>
</dbReference>
<comment type="caution">
    <text evidence="11">The sequence shown here is derived from an EMBL/GenBank/DDBJ whole genome shotgun (WGS) entry which is preliminary data.</text>
</comment>
<evidence type="ECO:0000313" key="11">
    <source>
        <dbReference type="EMBL" id="GAX80820.1"/>
    </source>
</evidence>
<dbReference type="SUPFAM" id="SSF56281">
    <property type="entry name" value="Metallo-hydrolase/oxidoreductase"/>
    <property type="match status" value="1"/>
</dbReference>
<evidence type="ECO:0000313" key="12">
    <source>
        <dbReference type="Proteomes" id="UP000232323"/>
    </source>
</evidence>
<keyword evidence="6" id="KW-0255">Endonuclease</keyword>
<dbReference type="GO" id="GO:0042781">
    <property type="term" value="F:3'-tRNA processing endoribonuclease activity"/>
    <property type="evidence" value="ECO:0007669"/>
    <property type="project" value="TreeGrafter"/>
</dbReference>
<keyword evidence="5" id="KW-0479">Metal-binding</keyword>
<keyword evidence="8" id="KW-0862">Zinc</keyword>
<evidence type="ECO:0000256" key="3">
    <source>
        <dbReference type="ARBA" id="ARBA00022694"/>
    </source>
</evidence>
<dbReference type="EMBL" id="BEGY01000057">
    <property type="protein sequence ID" value="GAX80820.1"/>
    <property type="molecule type" value="Genomic_DNA"/>
</dbReference>
<gene>
    <name evidence="11" type="ORF">CEUSTIGMA_g8255.t1</name>
</gene>
<feature type="region of interest" description="Disordered" evidence="9">
    <location>
        <begin position="117"/>
        <end position="162"/>
    </location>
</feature>
<feature type="compositionally biased region" description="Low complexity" evidence="9">
    <location>
        <begin position="281"/>
        <end position="295"/>
    </location>
</feature>
<dbReference type="SUPFAM" id="SSF68906">
    <property type="entry name" value="SAP domain"/>
    <property type="match status" value="1"/>
</dbReference>
<dbReference type="Gene3D" id="3.60.15.10">
    <property type="entry name" value="Ribonuclease Z/Hydroxyacylglutathione hydrolase-like"/>
    <property type="match status" value="1"/>
</dbReference>
<dbReference type="STRING" id="1157962.A0A250XDI0"/>
<protein>
    <recommendedName>
        <fullName evidence="10">SAP domain-containing protein</fullName>
    </recommendedName>
</protein>
<keyword evidence="12" id="KW-1185">Reference proteome</keyword>
<dbReference type="HAMAP" id="MF_01818">
    <property type="entry name" value="RNase_Z_BN"/>
    <property type="match status" value="1"/>
</dbReference>
<dbReference type="PROSITE" id="PS50800">
    <property type="entry name" value="SAP"/>
    <property type="match status" value="1"/>
</dbReference>
<evidence type="ECO:0000256" key="5">
    <source>
        <dbReference type="ARBA" id="ARBA00022723"/>
    </source>
</evidence>
<dbReference type="InterPro" id="IPR013471">
    <property type="entry name" value="RNase_Z/BN"/>
</dbReference>
<dbReference type="GO" id="GO:0046872">
    <property type="term" value="F:metal ion binding"/>
    <property type="evidence" value="ECO:0007669"/>
    <property type="project" value="UniProtKB-KW"/>
</dbReference>
<name>A0A250XDI0_9CHLO</name>
<evidence type="ECO:0000256" key="7">
    <source>
        <dbReference type="ARBA" id="ARBA00022801"/>
    </source>
</evidence>
<evidence type="ECO:0000256" key="1">
    <source>
        <dbReference type="ARBA" id="ARBA00001947"/>
    </source>
</evidence>
<dbReference type="InterPro" id="IPR036361">
    <property type="entry name" value="SAP_dom_sf"/>
</dbReference>
<organism evidence="11 12">
    <name type="scientific">Chlamydomonas eustigma</name>
    <dbReference type="NCBI Taxonomy" id="1157962"/>
    <lineage>
        <taxon>Eukaryota</taxon>
        <taxon>Viridiplantae</taxon>
        <taxon>Chlorophyta</taxon>
        <taxon>core chlorophytes</taxon>
        <taxon>Chlorophyceae</taxon>
        <taxon>CS clade</taxon>
        <taxon>Chlamydomonadales</taxon>
        <taxon>Chlamydomonadaceae</taxon>
        <taxon>Chlamydomonas</taxon>
    </lineage>
</organism>
<feature type="domain" description="SAP" evidence="10">
    <location>
        <begin position="65"/>
        <end position="99"/>
    </location>
</feature>
<dbReference type="InterPro" id="IPR036866">
    <property type="entry name" value="RibonucZ/Hydroxyglut_hydro"/>
</dbReference>
<evidence type="ECO:0000256" key="9">
    <source>
        <dbReference type="SAM" id="MobiDB-lite"/>
    </source>
</evidence>
<keyword evidence="4" id="KW-0540">Nuclease</keyword>
<accession>A0A250XDI0</accession>
<dbReference type="Gene3D" id="1.10.720.30">
    <property type="entry name" value="SAP domain"/>
    <property type="match status" value="1"/>
</dbReference>
<feature type="region of interest" description="Disordered" evidence="9">
    <location>
        <begin position="226"/>
        <end position="479"/>
    </location>
</feature>
<feature type="compositionally biased region" description="Basic and acidic residues" evidence="9">
    <location>
        <begin position="134"/>
        <end position="151"/>
    </location>
</feature>
<feature type="compositionally biased region" description="Low complexity" evidence="9">
    <location>
        <begin position="457"/>
        <end position="466"/>
    </location>
</feature>
<dbReference type="SMART" id="SM00513">
    <property type="entry name" value="SAP"/>
    <property type="match status" value="1"/>
</dbReference>
<dbReference type="Pfam" id="PF02037">
    <property type="entry name" value="SAP"/>
    <property type="match status" value="1"/>
</dbReference>
<dbReference type="GO" id="GO:0005634">
    <property type="term" value="C:nucleus"/>
    <property type="evidence" value="ECO:0007669"/>
    <property type="project" value="TreeGrafter"/>
</dbReference>
<dbReference type="PANTHER" id="PTHR46018:SF2">
    <property type="entry name" value="ZINC PHOSPHODIESTERASE ELAC PROTEIN 1"/>
    <property type="match status" value="1"/>
</dbReference>
<evidence type="ECO:0000256" key="2">
    <source>
        <dbReference type="ARBA" id="ARBA00011738"/>
    </source>
</evidence>
<feature type="compositionally biased region" description="Polar residues" evidence="9">
    <location>
        <begin position="307"/>
        <end position="317"/>
    </location>
</feature>
<evidence type="ECO:0000259" key="10">
    <source>
        <dbReference type="PROSITE" id="PS50800"/>
    </source>
</evidence>
<reference evidence="11 12" key="1">
    <citation type="submission" date="2017-08" db="EMBL/GenBank/DDBJ databases">
        <title>Acidophilic green algal genome provides insights into adaptation to an acidic environment.</title>
        <authorList>
            <person name="Hirooka S."/>
            <person name="Hirose Y."/>
            <person name="Kanesaki Y."/>
            <person name="Higuchi S."/>
            <person name="Fujiwara T."/>
            <person name="Onuma R."/>
            <person name="Era A."/>
            <person name="Ohbayashi R."/>
            <person name="Uzuka A."/>
            <person name="Nozaki H."/>
            <person name="Yoshikawa H."/>
            <person name="Miyagishima S.Y."/>
        </authorList>
    </citation>
    <scope>NUCLEOTIDE SEQUENCE [LARGE SCALE GENOMIC DNA]</scope>
    <source>
        <strain evidence="11 12">NIES-2499</strain>
    </source>
</reference>